<dbReference type="OrthoDB" id="2411602at2759"/>
<dbReference type="GO" id="GO:0006508">
    <property type="term" value="P:proteolysis"/>
    <property type="evidence" value="ECO:0007669"/>
    <property type="project" value="UniProtKB-KW"/>
</dbReference>
<dbReference type="SMART" id="SM00464">
    <property type="entry name" value="LON"/>
    <property type="match status" value="1"/>
</dbReference>
<evidence type="ECO:0000256" key="4">
    <source>
        <dbReference type="ARBA" id="ARBA00022801"/>
    </source>
</evidence>
<keyword evidence="3" id="KW-0547">Nucleotide-binding</keyword>
<evidence type="ECO:0000259" key="11">
    <source>
        <dbReference type="PROSITE" id="PS51787"/>
    </source>
</evidence>
<evidence type="ECO:0000313" key="13">
    <source>
        <dbReference type="Proteomes" id="UP000253551"/>
    </source>
</evidence>
<evidence type="ECO:0008006" key="14">
    <source>
        <dbReference type="Google" id="ProtNLM"/>
    </source>
</evidence>
<evidence type="ECO:0000256" key="1">
    <source>
        <dbReference type="ARBA" id="ARBA00022490"/>
    </source>
</evidence>
<name>A0A367JSP9_RHIST</name>
<dbReference type="InterPro" id="IPR003111">
    <property type="entry name" value="Lon_prtase_N"/>
</dbReference>
<dbReference type="PROSITE" id="PS51787">
    <property type="entry name" value="LON_N"/>
    <property type="match status" value="1"/>
</dbReference>
<dbReference type="InterPro" id="IPR054594">
    <property type="entry name" value="Lon_lid"/>
</dbReference>
<dbReference type="InterPro" id="IPR027065">
    <property type="entry name" value="Lon_Prtase"/>
</dbReference>
<sequence>RNVTSYITTQLPNKQESNEMKFLQRQLDLKVKNLKPTIDIIAKSVADGNQDLEPALEMCNDLKQDIDNFAQLVDTTKEPEKIKRRLQKLLNNVDDAIPSLHLALRSIENRSGKITASPSRLVRASSFLNAPQKTFVLKFYSLFTANKQRFTWKEEFHKCRLSVESKGWEHQLIIQEDVNDGLYHEEGEEGKRLVVQMNNVQRMYHTQSGELLNIEDLKSSVLVLKVSKSGEEAKVETKVETKESAPEIIQEELRISNWYAFGLYDDEQSEEEEEEKKVEKKSDVFDLLLLESVIKLGLLESTEQMSHLEASDELINFQAPPVPLITSQDKPNEGGLVLWKDRSRLTGYGCLARITRVQRSGTNLFGVFVEGIERFKINRLYQQSAFWMAEVSYWETTERNDMEFNKLCESLVSRMRQLKLPETLLEQLSKAISTKSTSGLADLLISLIETSFEEKFLMLSTPVFEDRVRKAQEWITRQVHVLQLTDSLGIGIEGSLSKKQHEFYLKQQLDAIQEGPEPTTEENEMMNLYKRLVQAQLPNEALTIAQREMKRIKHLQPSSSEWAVSRLYLEWLSDLPWSKTTTDSLDILKAREALNGDHFGLESVKKRIIEYLSIIKIKKDLKAPILCLVGPPGVGKTSLGRSVAKSMSRNFHRISLGGVRDEAAIRGHRRTYVGSMPGLIVQGLRKCKVNNPLFLLDEIDKLANSNYSGDPAAALLEVLDPEQNNSFSDHYLNVPFDLSNILFIATANSLDTIPEPLLDRMEVIEIHGYTFEEKLHIAKTHLIPKQIQVHGLSTHHINLSDEAILYIAEGYTRESGVRNLERTLASVVRAKCVQLAELKERDQEQSYDGHISIQDVKQILGNIKFEKEAFGHDPCPGVATGLAYSGSGHGGILLVEVTKIPGYGKLHLTGSLGNVLQESAQIAFTWIKANAFILGLTSDSKEKLAEQDDIHIHIPNGSVPKDGPSA</sequence>
<evidence type="ECO:0000256" key="5">
    <source>
        <dbReference type="ARBA" id="ARBA00022825"/>
    </source>
</evidence>
<dbReference type="PRINTS" id="PR00830">
    <property type="entry name" value="ENDOLAPTASE"/>
</dbReference>
<dbReference type="GO" id="GO:0004252">
    <property type="term" value="F:serine-type endopeptidase activity"/>
    <property type="evidence" value="ECO:0007669"/>
    <property type="project" value="InterPro"/>
</dbReference>
<dbReference type="Pfam" id="PF22667">
    <property type="entry name" value="Lon_lid"/>
    <property type="match status" value="1"/>
</dbReference>
<dbReference type="InterPro" id="IPR003593">
    <property type="entry name" value="AAA+_ATPase"/>
</dbReference>
<evidence type="ECO:0000256" key="6">
    <source>
        <dbReference type="ARBA" id="ARBA00022840"/>
    </source>
</evidence>
<evidence type="ECO:0000256" key="3">
    <source>
        <dbReference type="ARBA" id="ARBA00022741"/>
    </source>
</evidence>
<accession>A0A367JSP9</accession>
<dbReference type="GO" id="GO:0016887">
    <property type="term" value="F:ATP hydrolysis activity"/>
    <property type="evidence" value="ECO:0007669"/>
    <property type="project" value="InterPro"/>
</dbReference>
<feature type="non-terminal residue" evidence="12">
    <location>
        <position position="966"/>
    </location>
</feature>
<dbReference type="InterPro" id="IPR008269">
    <property type="entry name" value="Lon_proteolytic"/>
</dbReference>
<feature type="non-terminal residue" evidence="12">
    <location>
        <position position="1"/>
    </location>
</feature>
<protein>
    <recommendedName>
        <fullName evidence="14">Lon protease homolog</fullName>
    </recommendedName>
</protein>
<dbReference type="InterPro" id="IPR003959">
    <property type="entry name" value="ATPase_AAA_core"/>
</dbReference>
<organism evidence="12 13">
    <name type="scientific">Rhizopus stolonifer</name>
    <name type="common">Rhizopus nigricans</name>
    <dbReference type="NCBI Taxonomy" id="4846"/>
    <lineage>
        <taxon>Eukaryota</taxon>
        <taxon>Fungi</taxon>
        <taxon>Fungi incertae sedis</taxon>
        <taxon>Mucoromycota</taxon>
        <taxon>Mucoromycotina</taxon>
        <taxon>Mucoromycetes</taxon>
        <taxon>Mucorales</taxon>
        <taxon>Mucorineae</taxon>
        <taxon>Rhizopodaceae</taxon>
        <taxon>Rhizopus</taxon>
    </lineage>
</organism>
<dbReference type="FunFam" id="3.40.50.300:FF:000382">
    <property type="entry name" value="Lon protease homolog 2, peroxisomal"/>
    <property type="match status" value="1"/>
</dbReference>
<keyword evidence="6" id="KW-0067">ATP-binding</keyword>
<keyword evidence="7" id="KW-0346">Stress response</keyword>
<evidence type="ECO:0000256" key="8">
    <source>
        <dbReference type="ARBA" id="ARBA00023140"/>
    </source>
</evidence>
<keyword evidence="1" id="KW-0963">Cytoplasm</keyword>
<evidence type="ECO:0000256" key="2">
    <source>
        <dbReference type="ARBA" id="ARBA00022670"/>
    </source>
</evidence>
<dbReference type="InterPro" id="IPR004815">
    <property type="entry name" value="Lon_bac/euk-typ"/>
</dbReference>
<keyword evidence="2" id="KW-0645">Protease</keyword>
<dbReference type="InterPro" id="IPR014721">
    <property type="entry name" value="Ribsml_uS5_D2-typ_fold_subgr"/>
</dbReference>
<comment type="caution">
    <text evidence="12">The sequence shown here is derived from an EMBL/GenBank/DDBJ whole genome shotgun (WGS) entry which is preliminary data.</text>
</comment>
<dbReference type="InterPro" id="IPR020568">
    <property type="entry name" value="Ribosomal_Su5_D2-typ_SF"/>
</dbReference>
<dbReference type="PROSITE" id="PS51786">
    <property type="entry name" value="LON_PROTEOLYTIC"/>
    <property type="match status" value="1"/>
</dbReference>
<dbReference type="Gene3D" id="3.30.230.10">
    <property type="match status" value="1"/>
</dbReference>
<comment type="caution">
    <text evidence="9">Lacks conserved residue(s) required for the propagation of feature annotation.</text>
</comment>
<dbReference type="SUPFAM" id="SSF54211">
    <property type="entry name" value="Ribosomal protein S5 domain 2-like"/>
    <property type="match status" value="1"/>
</dbReference>
<dbReference type="GO" id="GO:0030163">
    <property type="term" value="P:protein catabolic process"/>
    <property type="evidence" value="ECO:0007669"/>
    <property type="project" value="InterPro"/>
</dbReference>
<dbReference type="GO" id="GO:0004176">
    <property type="term" value="F:ATP-dependent peptidase activity"/>
    <property type="evidence" value="ECO:0007669"/>
    <property type="project" value="InterPro"/>
</dbReference>
<dbReference type="SMART" id="SM00382">
    <property type="entry name" value="AAA"/>
    <property type="match status" value="1"/>
</dbReference>
<dbReference type="NCBIfam" id="TIGR00763">
    <property type="entry name" value="lon"/>
    <property type="match status" value="1"/>
</dbReference>
<keyword evidence="8" id="KW-0576">Peroxisome</keyword>
<dbReference type="STRING" id="4846.A0A367JSP9"/>
<dbReference type="Gene3D" id="3.40.50.300">
    <property type="entry name" value="P-loop containing nucleotide triphosphate hydrolases"/>
    <property type="match status" value="1"/>
</dbReference>
<evidence type="ECO:0000256" key="7">
    <source>
        <dbReference type="ARBA" id="ARBA00023016"/>
    </source>
</evidence>
<evidence type="ECO:0000256" key="9">
    <source>
        <dbReference type="PROSITE-ProRule" id="PRU01122"/>
    </source>
</evidence>
<dbReference type="Gene3D" id="2.30.130.40">
    <property type="entry name" value="LON domain-like"/>
    <property type="match status" value="1"/>
</dbReference>
<dbReference type="Pfam" id="PF05362">
    <property type="entry name" value="Lon_C"/>
    <property type="match status" value="1"/>
</dbReference>
<dbReference type="InterPro" id="IPR008812">
    <property type="entry name" value="Ran_GTP-bd-rel"/>
</dbReference>
<dbReference type="AlphaFoldDB" id="A0A367JSP9"/>
<dbReference type="Gene3D" id="1.20.5.5270">
    <property type="match status" value="1"/>
</dbReference>
<dbReference type="FunFam" id="1.20.5.5270:FF:000002">
    <property type="entry name" value="Lon protease homolog"/>
    <property type="match status" value="1"/>
</dbReference>
<dbReference type="SUPFAM" id="SSF88697">
    <property type="entry name" value="PUA domain-like"/>
    <property type="match status" value="1"/>
</dbReference>
<dbReference type="SUPFAM" id="SSF52540">
    <property type="entry name" value="P-loop containing nucleoside triphosphate hydrolases"/>
    <property type="match status" value="1"/>
</dbReference>
<dbReference type="Pfam" id="PF02190">
    <property type="entry name" value="LON_substr_bdg"/>
    <property type="match status" value="1"/>
</dbReference>
<dbReference type="CDD" id="cd19500">
    <property type="entry name" value="RecA-like_Lon"/>
    <property type="match status" value="1"/>
</dbReference>
<dbReference type="InterPro" id="IPR027417">
    <property type="entry name" value="P-loop_NTPase"/>
</dbReference>
<evidence type="ECO:0000259" key="10">
    <source>
        <dbReference type="PROSITE" id="PS51786"/>
    </source>
</evidence>
<dbReference type="FunFam" id="1.10.8.60:FF:000091">
    <property type="entry name" value="Lon protease homolog 2, peroxisomal"/>
    <property type="match status" value="1"/>
</dbReference>
<keyword evidence="4" id="KW-0378">Hydrolase</keyword>
<dbReference type="GO" id="GO:0005524">
    <property type="term" value="F:ATP binding"/>
    <property type="evidence" value="ECO:0007669"/>
    <property type="project" value="UniProtKB-KW"/>
</dbReference>
<keyword evidence="13" id="KW-1185">Reference proteome</keyword>
<evidence type="ECO:0000313" key="12">
    <source>
        <dbReference type="EMBL" id="RCH92967.1"/>
    </source>
</evidence>
<reference evidence="12 13" key="1">
    <citation type="journal article" date="2018" name="G3 (Bethesda)">
        <title>Phylogenetic and Phylogenomic Definition of Rhizopus Species.</title>
        <authorList>
            <person name="Gryganskyi A.P."/>
            <person name="Golan J."/>
            <person name="Dolatabadi S."/>
            <person name="Mondo S."/>
            <person name="Robb S."/>
            <person name="Idnurm A."/>
            <person name="Muszewska A."/>
            <person name="Steczkiewicz K."/>
            <person name="Masonjones S."/>
            <person name="Liao H.L."/>
            <person name="Gajdeczka M.T."/>
            <person name="Anike F."/>
            <person name="Vuek A."/>
            <person name="Anishchenko I.M."/>
            <person name="Voigt K."/>
            <person name="de Hoog G.S."/>
            <person name="Smith M.E."/>
            <person name="Heitman J."/>
            <person name="Vilgalys R."/>
            <person name="Stajich J.E."/>
        </authorList>
    </citation>
    <scope>NUCLEOTIDE SEQUENCE [LARGE SCALE GENOMIC DNA]</scope>
    <source>
        <strain evidence="12 13">LSU 92-RS-03</strain>
    </source>
</reference>
<keyword evidence="5" id="KW-0720">Serine protease</keyword>
<feature type="domain" description="Lon proteolytic" evidence="10">
    <location>
        <begin position="873"/>
        <end position="966"/>
    </location>
</feature>
<dbReference type="PANTHER" id="PTHR10046">
    <property type="entry name" value="ATP DEPENDENT LON PROTEASE FAMILY MEMBER"/>
    <property type="match status" value="1"/>
</dbReference>
<dbReference type="Gene3D" id="1.10.8.60">
    <property type="match status" value="1"/>
</dbReference>
<dbReference type="Pfam" id="PF05508">
    <property type="entry name" value="Ran-binding"/>
    <property type="match status" value="1"/>
</dbReference>
<feature type="domain" description="Lon N-terminal" evidence="11">
    <location>
        <begin position="278"/>
        <end position="479"/>
    </location>
</feature>
<gene>
    <name evidence="12" type="ORF">CU098_002290</name>
</gene>
<proteinExistence type="predicted"/>
<dbReference type="EMBL" id="PJQM01002762">
    <property type="protein sequence ID" value="RCH92967.1"/>
    <property type="molecule type" value="Genomic_DNA"/>
</dbReference>
<dbReference type="Proteomes" id="UP000253551">
    <property type="component" value="Unassembled WGS sequence"/>
</dbReference>
<dbReference type="InterPro" id="IPR046336">
    <property type="entry name" value="Lon_prtase_N_sf"/>
</dbReference>
<dbReference type="Pfam" id="PF00004">
    <property type="entry name" value="AAA"/>
    <property type="match status" value="1"/>
</dbReference>
<dbReference type="Gene3D" id="1.20.58.1480">
    <property type="match status" value="1"/>
</dbReference>
<dbReference type="InterPro" id="IPR015947">
    <property type="entry name" value="PUA-like_sf"/>
</dbReference>